<dbReference type="AlphaFoldDB" id="A0A1G2THD6"/>
<evidence type="ECO:0000313" key="2">
    <source>
        <dbReference type="EMBL" id="OHA96069.1"/>
    </source>
</evidence>
<evidence type="ECO:0000313" key="3">
    <source>
        <dbReference type="Proteomes" id="UP000178175"/>
    </source>
</evidence>
<name>A0A1G2THD6_9BACT</name>
<evidence type="ECO:0000259" key="1">
    <source>
        <dbReference type="Pfam" id="PF01872"/>
    </source>
</evidence>
<reference evidence="2 3" key="1">
    <citation type="journal article" date="2016" name="Nat. Commun.">
        <title>Thousands of microbial genomes shed light on interconnected biogeochemical processes in an aquifer system.</title>
        <authorList>
            <person name="Anantharaman K."/>
            <person name="Brown C.T."/>
            <person name="Hug L.A."/>
            <person name="Sharon I."/>
            <person name="Castelle C.J."/>
            <person name="Probst A.J."/>
            <person name="Thomas B.C."/>
            <person name="Singh A."/>
            <person name="Wilkins M.J."/>
            <person name="Karaoz U."/>
            <person name="Brodie E.L."/>
            <person name="Williams K.H."/>
            <person name="Hubbard S.S."/>
            <person name="Banfield J.F."/>
        </authorList>
    </citation>
    <scope>NUCLEOTIDE SEQUENCE [LARGE SCALE GENOMIC DNA]</scope>
</reference>
<dbReference type="InterPro" id="IPR002734">
    <property type="entry name" value="RibDG_C"/>
</dbReference>
<dbReference type="EMBL" id="MHVR01000012">
    <property type="protein sequence ID" value="OHA96069.1"/>
    <property type="molecule type" value="Genomic_DNA"/>
</dbReference>
<protein>
    <recommendedName>
        <fullName evidence="1">Bacterial bifunctional deaminase-reductase C-terminal domain-containing protein</fullName>
    </recommendedName>
</protein>
<gene>
    <name evidence="2" type="ORF">A3C70_01420</name>
</gene>
<dbReference type="Gene3D" id="3.40.430.10">
    <property type="entry name" value="Dihydrofolate Reductase, subunit A"/>
    <property type="match status" value="1"/>
</dbReference>
<dbReference type="PANTHER" id="PTHR38011">
    <property type="entry name" value="DIHYDROFOLATE REDUCTASE FAMILY PROTEIN (AFU_ORTHOLOGUE AFUA_8G06820)"/>
    <property type="match status" value="1"/>
</dbReference>
<dbReference type="InterPro" id="IPR050765">
    <property type="entry name" value="Riboflavin_Biosynth_HTPR"/>
</dbReference>
<proteinExistence type="predicted"/>
<comment type="caution">
    <text evidence="2">The sequence shown here is derived from an EMBL/GenBank/DDBJ whole genome shotgun (WGS) entry which is preliminary data.</text>
</comment>
<organism evidence="2 3">
    <name type="scientific">Candidatus Zambryskibacteria bacterium RIFCSPHIGHO2_02_FULL_43_14</name>
    <dbReference type="NCBI Taxonomy" id="1802748"/>
    <lineage>
        <taxon>Bacteria</taxon>
        <taxon>Candidatus Zambryskiibacteriota</taxon>
    </lineage>
</organism>
<dbReference type="PANTHER" id="PTHR38011:SF11">
    <property type="entry name" value="2,5-DIAMINO-6-RIBOSYLAMINO-4(3H)-PYRIMIDINONE 5'-PHOSPHATE REDUCTASE"/>
    <property type="match status" value="1"/>
</dbReference>
<accession>A0A1G2THD6</accession>
<dbReference type="SUPFAM" id="SSF53597">
    <property type="entry name" value="Dihydrofolate reductase-like"/>
    <property type="match status" value="1"/>
</dbReference>
<dbReference type="GO" id="GO:0009231">
    <property type="term" value="P:riboflavin biosynthetic process"/>
    <property type="evidence" value="ECO:0007669"/>
    <property type="project" value="InterPro"/>
</dbReference>
<sequence>MKVILYMGISVNGYIARENGDSEWTSEEDLKGFEYHSKSAGNIIMGKNTYLYASRAGLLPFTDALNVVVSHEQIENKYGDKVLITNQTPKEILKTLAQKGFVTAFLAGGGQLNTSFIKENLLDEIYLDVEPLLLGKGIKVFAEGNFDIELELIESKKLNKNTVQLHYKVVHI</sequence>
<dbReference type="InterPro" id="IPR024072">
    <property type="entry name" value="DHFR-like_dom_sf"/>
</dbReference>
<feature type="domain" description="Bacterial bifunctional deaminase-reductase C-terminal" evidence="1">
    <location>
        <begin position="2"/>
        <end position="162"/>
    </location>
</feature>
<dbReference type="Proteomes" id="UP000178175">
    <property type="component" value="Unassembled WGS sequence"/>
</dbReference>
<dbReference type="Pfam" id="PF01872">
    <property type="entry name" value="RibD_C"/>
    <property type="match status" value="1"/>
</dbReference>
<dbReference type="GO" id="GO:0008703">
    <property type="term" value="F:5-amino-6-(5-phosphoribosylamino)uracil reductase activity"/>
    <property type="evidence" value="ECO:0007669"/>
    <property type="project" value="InterPro"/>
</dbReference>